<dbReference type="EMBL" id="KM923741">
    <property type="protein sequence ID" value="AJS09390.1"/>
    <property type="molecule type" value="Genomic_DNA"/>
</dbReference>
<evidence type="ECO:0000313" key="5">
    <source>
        <dbReference type="EMBL" id="AJS09390.1"/>
    </source>
</evidence>
<dbReference type="RefSeq" id="WP_055532886.1">
    <property type="nucleotide sequence ID" value="NZ_CP023695.1"/>
</dbReference>
<dbReference type="OrthoDB" id="4298780at2"/>
<protein>
    <submittedName>
        <fullName evidence="6">Ketoacyl synthase</fullName>
    </submittedName>
    <submittedName>
        <fullName evidence="5">Ketoacyl-acyl carrier protein synthase II</fullName>
    </submittedName>
</protein>
<dbReference type="Gene3D" id="3.40.47.10">
    <property type="match status" value="2"/>
</dbReference>
<dbReference type="PANTHER" id="PTHR11712:SF336">
    <property type="entry name" value="3-OXOACYL-[ACYL-CARRIER-PROTEIN] SYNTHASE, MITOCHONDRIAL"/>
    <property type="match status" value="1"/>
</dbReference>
<evidence type="ECO:0000256" key="2">
    <source>
        <dbReference type="ARBA" id="ARBA00022679"/>
    </source>
</evidence>
<name>A0A0D3RLB1_STRAD</name>
<accession>A0A0D3RLB1</accession>
<gene>
    <name evidence="5" type="primary">pamJ</name>
    <name evidence="6" type="ORF">CP975_33690</name>
    <name evidence="5" type="ORF">SALB_00475</name>
</gene>
<dbReference type="Proteomes" id="UP000326553">
    <property type="component" value="Chromosome"/>
</dbReference>
<dbReference type="GO" id="GO:0006633">
    <property type="term" value="P:fatty acid biosynthetic process"/>
    <property type="evidence" value="ECO:0007669"/>
    <property type="project" value="TreeGrafter"/>
</dbReference>
<dbReference type="GO" id="GO:0004315">
    <property type="term" value="F:3-oxoacyl-[acyl-carrier-protein] synthase activity"/>
    <property type="evidence" value="ECO:0007669"/>
    <property type="project" value="TreeGrafter"/>
</dbReference>
<feature type="domain" description="Ketosynthase family 3 (KS3)" evidence="4">
    <location>
        <begin position="1"/>
        <end position="428"/>
    </location>
</feature>
<dbReference type="InterPro" id="IPR014030">
    <property type="entry name" value="Ketoacyl_synth_N"/>
</dbReference>
<dbReference type="InterPro" id="IPR016039">
    <property type="entry name" value="Thiolase-like"/>
</dbReference>
<keyword evidence="7" id="KW-1185">Reference proteome</keyword>
<evidence type="ECO:0000256" key="3">
    <source>
        <dbReference type="RuleBase" id="RU003694"/>
    </source>
</evidence>
<dbReference type="Pfam" id="PF00109">
    <property type="entry name" value="ketoacyl-synt"/>
    <property type="match status" value="1"/>
</dbReference>
<sequence length="431" mass="45226">MTTTKGPRDALVTGMGFCLPGRTAPTATPEQFWTAVAHGDSFLAQDDGTYFGSVPLDPDSVAARLPEIPPRFVEKYSDIHLYGLLALLEACEDAALDWRSGALGEAAVLAGRNATADAIVDTYLPVLLADTRNISPREARSILFRNVLNAVMSDVETTQAGLVGATGPSYTLSCGCASSSVLLGNAARMIAAGETDIAVVTGADYWRESRLRQYADLEARSVTGSEPQTATLVDEPMRPYDQRAAGLNYGNGAATLILESREHARRRGARTYGRLLGQTTTRNAQPNLALDVEGTGAVRAARSCMAGIASPDEIDYVNGAATGDRAFNLMEGNIMPAIFGERAARLPVTVQEAVFGHSGAPLGVIGVAATLQMMGHGHIAPTANCEKPADVCTFDPVPGTQGRPARIDLALSLNYTIGSVASAILLGGTDD</sequence>
<evidence type="ECO:0000259" key="4">
    <source>
        <dbReference type="PROSITE" id="PS52004"/>
    </source>
</evidence>
<evidence type="ECO:0000256" key="1">
    <source>
        <dbReference type="ARBA" id="ARBA00008467"/>
    </source>
</evidence>
<dbReference type="PANTHER" id="PTHR11712">
    <property type="entry name" value="POLYKETIDE SYNTHASE-RELATED"/>
    <property type="match status" value="1"/>
</dbReference>
<reference evidence="5" key="1">
    <citation type="journal article" date="2015" name="Angew. Chem. Int. Ed. Engl.">
        <title>Insights into the pamamycin biosynthesis.</title>
        <authorList>
            <person name="Rebets Y."/>
            <person name="Brotz E."/>
            <person name="Manderscheid N."/>
            <person name="Tokovenko B."/>
            <person name="Myronovskyi M."/>
            <person name="Metz P."/>
            <person name="Petzke L."/>
            <person name="Luzhetskyy A."/>
        </authorList>
    </citation>
    <scope>NUCLEOTIDE SEQUENCE</scope>
    <source>
        <strain evidence="5">DSM 40043</strain>
    </source>
</reference>
<dbReference type="InterPro" id="IPR000794">
    <property type="entry name" value="Beta-ketoacyl_synthase"/>
</dbReference>
<proteinExistence type="inferred from homology"/>
<dbReference type="Pfam" id="PF02801">
    <property type="entry name" value="Ketoacyl-synt_C"/>
    <property type="match status" value="1"/>
</dbReference>
<evidence type="ECO:0000313" key="6">
    <source>
        <dbReference type="EMBL" id="QEV21815.1"/>
    </source>
</evidence>
<dbReference type="SUPFAM" id="SSF53901">
    <property type="entry name" value="Thiolase-like"/>
    <property type="match status" value="2"/>
</dbReference>
<evidence type="ECO:0000313" key="7">
    <source>
        <dbReference type="Proteomes" id="UP000326553"/>
    </source>
</evidence>
<dbReference type="EMBL" id="CP023695">
    <property type="protein sequence ID" value="QEV21815.1"/>
    <property type="molecule type" value="Genomic_DNA"/>
</dbReference>
<dbReference type="AlphaFoldDB" id="A0A0D3RLB1"/>
<dbReference type="InterPro" id="IPR020841">
    <property type="entry name" value="PKS_Beta-ketoAc_synthase_dom"/>
</dbReference>
<dbReference type="InterPro" id="IPR014031">
    <property type="entry name" value="Ketoacyl_synth_C"/>
</dbReference>
<dbReference type="KEGG" id="salw:CP975_33690"/>
<comment type="similarity">
    <text evidence="1 3">Belongs to the thiolase-like superfamily. Beta-ketoacyl-ACP synthases family.</text>
</comment>
<keyword evidence="2 3" id="KW-0808">Transferase</keyword>
<organism evidence="5">
    <name type="scientific">Streptomyces alboniger</name>
    <dbReference type="NCBI Taxonomy" id="132473"/>
    <lineage>
        <taxon>Bacteria</taxon>
        <taxon>Bacillati</taxon>
        <taxon>Actinomycetota</taxon>
        <taxon>Actinomycetes</taxon>
        <taxon>Kitasatosporales</taxon>
        <taxon>Streptomycetaceae</taxon>
        <taxon>Streptomyces</taxon>
        <taxon>Streptomyces aurantiacus group</taxon>
    </lineage>
</organism>
<dbReference type="PROSITE" id="PS52004">
    <property type="entry name" value="KS3_2"/>
    <property type="match status" value="1"/>
</dbReference>
<dbReference type="SMART" id="SM00825">
    <property type="entry name" value="PKS_KS"/>
    <property type="match status" value="1"/>
</dbReference>
<reference evidence="6 7" key="2">
    <citation type="submission" date="2017-09" db="EMBL/GenBank/DDBJ databases">
        <authorList>
            <person name="Lee N."/>
            <person name="Cho B.-K."/>
        </authorList>
    </citation>
    <scope>NUCLEOTIDE SEQUENCE [LARGE SCALE GENOMIC DNA]</scope>
    <source>
        <strain evidence="6 7">ATCC 12461</strain>
    </source>
</reference>